<evidence type="ECO:0000256" key="1">
    <source>
        <dbReference type="ARBA" id="ARBA00008106"/>
    </source>
</evidence>
<evidence type="ECO:0000313" key="4">
    <source>
        <dbReference type="Proteomes" id="UP001243330"/>
    </source>
</evidence>
<dbReference type="SUPFAM" id="SSF56784">
    <property type="entry name" value="HAD-like"/>
    <property type="match status" value="1"/>
</dbReference>
<dbReference type="InterPro" id="IPR023214">
    <property type="entry name" value="HAD_sf"/>
</dbReference>
<keyword evidence="4" id="KW-1185">Reference proteome</keyword>
<comment type="caution">
    <text evidence="3">The sequence shown here is derived from an EMBL/GenBank/DDBJ whole genome shotgun (WGS) entry which is preliminary data.</text>
</comment>
<dbReference type="Proteomes" id="UP001243330">
    <property type="component" value="Unassembled WGS sequence"/>
</dbReference>
<dbReference type="Pfam" id="PF00702">
    <property type="entry name" value="Hydrolase"/>
    <property type="match status" value="1"/>
</dbReference>
<dbReference type="NCBIfam" id="TIGR01428">
    <property type="entry name" value="HAD_type_II"/>
    <property type="match status" value="1"/>
</dbReference>
<dbReference type="PANTHER" id="PTHR43316">
    <property type="entry name" value="HYDROLASE, HALOACID DELAHOGENASE-RELATED"/>
    <property type="match status" value="1"/>
</dbReference>
<dbReference type="GO" id="GO:0016791">
    <property type="term" value="F:phosphatase activity"/>
    <property type="evidence" value="ECO:0007669"/>
    <property type="project" value="UniProtKB-ARBA"/>
</dbReference>
<comment type="similarity">
    <text evidence="1">Belongs to the HAD-like hydrolase superfamily. S-2-haloalkanoic acid dehalogenase family.</text>
</comment>
<dbReference type="InterPro" id="IPR036412">
    <property type="entry name" value="HAD-like_sf"/>
</dbReference>
<dbReference type="Gene3D" id="1.10.150.240">
    <property type="entry name" value="Putative phosphatase, domain 2"/>
    <property type="match status" value="1"/>
</dbReference>
<dbReference type="InterPro" id="IPR006439">
    <property type="entry name" value="HAD-SF_hydro_IA"/>
</dbReference>
<gene>
    <name evidence="3" type="ORF">CCHR01_18873</name>
</gene>
<dbReference type="EMBL" id="JAQOWY010000817">
    <property type="protein sequence ID" value="KAK1838504.1"/>
    <property type="molecule type" value="Genomic_DNA"/>
</dbReference>
<dbReference type="Gene3D" id="3.40.50.1000">
    <property type="entry name" value="HAD superfamily/HAD-like"/>
    <property type="match status" value="1"/>
</dbReference>
<sequence>MTRDISSTYQGKGAQISIVLHIPTQYSSSPFPFFCANSTMSKDLSNVKALTFDVFGTVVDWRSSVTDELTSRASAKAISETLSPAEKDKLAAVDWPTFAQEWRNSYKNFVHSYVPGQTAWKDIDAHHHDSLVELLHENRLEGVWSEDEIRDLSLVWHRLRPWPDSAAGLQRLGSKFVTATLSNGNRTLLDDLDSFGGLGFRKILSGEDWKAYKPNPVVYDGAVEALLGKGGEKGDVAMVAAHLGDLYAARGRGMRTVYVERAREEDWEVGSQKYEDAKGWVDVWVKVDEGGFEEVARRLGV</sequence>
<evidence type="ECO:0000256" key="2">
    <source>
        <dbReference type="ARBA" id="ARBA00022801"/>
    </source>
</evidence>
<protein>
    <submittedName>
        <fullName evidence="3">Haloacid type ii</fullName>
    </submittedName>
</protein>
<dbReference type="InterPro" id="IPR051540">
    <property type="entry name" value="S-2-haloacid_dehalogenase"/>
</dbReference>
<dbReference type="InterPro" id="IPR006328">
    <property type="entry name" value="2-HAD"/>
</dbReference>
<proteinExistence type="inferred from homology"/>
<dbReference type="PANTHER" id="PTHR43316:SF3">
    <property type="entry name" value="HALOACID DEHALOGENASE, TYPE II (AFU_ORTHOLOGUE AFUA_2G07750)-RELATED"/>
    <property type="match status" value="1"/>
</dbReference>
<dbReference type="InterPro" id="IPR023198">
    <property type="entry name" value="PGP-like_dom2"/>
</dbReference>
<keyword evidence="2" id="KW-0378">Hydrolase</keyword>
<dbReference type="AlphaFoldDB" id="A0AAD9A3R4"/>
<organism evidence="3 4">
    <name type="scientific">Colletotrichum chrysophilum</name>
    <dbReference type="NCBI Taxonomy" id="1836956"/>
    <lineage>
        <taxon>Eukaryota</taxon>
        <taxon>Fungi</taxon>
        <taxon>Dikarya</taxon>
        <taxon>Ascomycota</taxon>
        <taxon>Pezizomycotina</taxon>
        <taxon>Sordariomycetes</taxon>
        <taxon>Hypocreomycetidae</taxon>
        <taxon>Glomerellales</taxon>
        <taxon>Glomerellaceae</taxon>
        <taxon>Colletotrichum</taxon>
        <taxon>Colletotrichum gloeosporioides species complex</taxon>
    </lineage>
</organism>
<accession>A0AAD9A3R4</accession>
<dbReference type="NCBIfam" id="TIGR01493">
    <property type="entry name" value="HAD-SF-IA-v2"/>
    <property type="match status" value="1"/>
</dbReference>
<reference evidence="3" key="1">
    <citation type="submission" date="2023-01" db="EMBL/GenBank/DDBJ databases">
        <title>Colletotrichum chrysophilum M932 genome sequence.</title>
        <authorList>
            <person name="Baroncelli R."/>
        </authorList>
    </citation>
    <scope>NUCLEOTIDE SEQUENCE</scope>
    <source>
        <strain evidence="3">M932</strain>
    </source>
</reference>
<evidence type="ECO:0000313" key="3">
    <source>
        <dbReference type="EMBL" id="KAK1838504.1"/>
    </source>
</evidence>
<name>A0AAD9A3R4_9PEZI</name>
<dbReference type="GO" id="GO:0019120">
    <property type="term" value="F:hydrolase activity, acting on acid halide bonds, in C-halide compounds"/>
    <property type="evidence" value="ECO:0007669"/>
    <property type="project" value="InterPro"/>
</dbReference>